<evidence type="ECO:0000313" key="7">
    <source>
        <dbReference type="Proteomes" id="UP001162640"/>
    </source>
</evidence>
<protein>
    <recommendedName>
        <fullName evidence="5">Protein kinase domain-containing protein</fullName>
    </recommendedName>
</protein>
<dbReference type="Pfam" id="PF07714">
    <property type="entry name" value="PK_Tyr_Ser-Thr"/>
    <property type="match status" value="1"/>
</dbReference>
<gene>
    <name evidence="6" type="ORF">TL16_g04297</name>
</gene>
<dbReference type="PROSITE" id="PS50011">
    <property type="entry name" value="PROTEIN_KINASE_DOM"/>
    <property type="match status" value="1"/>
</dbReference>
<dbReference type="InterPro" id="IPR000719">
    <property type="entry name" value="Prot_kinase_dom"/>
</dbReference>
<dbReference type="AlphaFoldDB" id="A0A9W7A9F7"/>
<dbReference type="GO" id="GO:0005737">
    <property type="term" value="C:cytoplasm"/>
    <property type="evidence" value="ECO:0007669"/>
    <property type="project" value="UniProtKB-ARBA"/>
</dbReference>
<dbReference type="EMBL" id="BLQM01000117">
    <property type="protein sequence ID" value="GMH65850.1"/>
    <property type="molecule type" value="Genomic_DNA"/>
</dbReference>
<dbReference type="GO" id="GO:0005524">
    <property type="term" value="F:ATP binding"/>
    <property type="evidence" value="ECO:0007669"/>
    <property type="project" value="UniProtKB-UniRule"/>
</dbReference>
<dbReference type="SMART" id="SM00219">
    <property type="entry name" value="TyrKc"/>
    <property type="match status" value="1"/>
</dbReference>
<feature type="binding site" evidence="3">
    <location>
        <position position="155"/>
    </location>
    <ligand>
        <name>ATP</name>
        <dbReference type="ChEBI" id="CHEBI:30616"/>
    </ligand>
</feature>
<dbReference type="Gene3D" id="1.10.510.10">
    <property type="entry name" value="Transferase(Phosphotransferase) domain 1"/>
    <property type="match status" value="1"/>
</dbReference>
<dbReference type="PRINTS" id="PR00109">
    <property type="entry name" value="TYRKINASE"/>
</dbReference>
<dbReference type="InterPro" id="IPR017441">
    <property type="entry name" value="Protein_kinase_ATP_BS"/>
</dbReference>
<evidence type="ECO:0000256" key="4">
    <source>
        <dbReference type="SAM" id="MobiDB-lite"/>
    </source>
</evidence>
<dbReference type="PROSITE" id="PS00107">
    <property type="entry name" value="PROTEIN_KINASE_ATP"/>
    <property type="match status" value="1"/>
</dbReference>
<dbReference type="InterPro" id="IPR020635">
    <property type="entry name" value="Tyr_kinase_cat_dom"/>
</dbReference>
<dbReference type="Gene3D" id="2.30.29.30">
    <property type="entry name" value="Pleckstrin-homology domain (PH domain)/Phosphotyrosine-binding domain (PTB)"/>
    <property type="match status" value="2"/>
</dbReference>
<dbReference type="SUPFAM" id="SSF56112">
    <property type="entry name" value="Protein kinase-like (PK-like)"/>
    <property type="match status" value="1"/>
</dbReference>
<evidence type="ECO:0000259" key="5">
    <source>
        <dbReference type="PROSITE" id="PS50011"/>
    </source>
</evidence>
<keyword evidence="2 3" id="KW-0067">ATP-binding</keyword>
<reference evidence="7" key="1">
    <citation type="journal article" date="2023" name="Commun. Biol.">
        <title>Genome analysis of Parmales, the sister group of diatoms, reveals the evolutionary specialization of diatoms from phago-mixotrophs to photoautotrophs.</title>
        <authorList>
            <person name="Ban H."/>
            <person name="Sato S."/>
            <person name="Yoshikawa S."/>
            <person name="Yamada K."/>
            <person name="Nakamura Y."/>
            <person name="Ichinomiya M."/>
            <person name="Sato N."/>
            <person name="Blanc-Mathieu R."/>
            <person name="Endo H."/>
            <person name="Kuwata A."/>
            <person name="Ogata H."/>
        </authorList>
    </citation>
    <scope>NUCLEOTIDE SEQUENCE [LARGE SCALE GENOMIC DNA]</scope>
</reference>
<accession>A0A9W7A9F7</accession>
<dbReference type="InterPro" id="IPR008266">
    <property type="entry name" value="Tyr_kinase_AS"/>
</dbReference>
<organism evidence="6 7">
    <name type="scientific">Triparma laevis f. inornata</name>
    <dbReference type="NCBI Taxonomy" id="1714386"/>
    <lineage>
        <taxon>Eukaryota</taxon>
        <taxon>Sar</taxon>
        <taxon>Stramenopiles</taxon>
        <taxon>Ochrophyta</taxon>
        <taxon>Bolidophyceae</taxon>
        <taxon>Parmales</taxon>
        <taxon>Triparmaceae</taxon>
        <taxon>Triparma</taxon>
    </lineage>
</organism>
<dbReference type="InterPro" id="IPR001245">
    <property type="entry name" value="Ser-Thr/Tyr_kinase_cat_dom"/>
</dbReference>
<dbReference type="InterPro" id="IPR011009">
    <property type="entry name" value="Kinase-like_dom_sf"/>
</dbReference>
<dbReference type="GO" id="GO:0004713">
    <property type="term" value="F:protein tyrosine kinase activity"/>
    <property type="evidence" value="ECO:0007669"/>
    <property type="project" value="InterPro"/>
</dbReference>
<evidence type="ECO:0000256" key="2">
    <source>
        <dbReference type="ARBA" id="ARBA00022840"/>
    </source>
</evidence>
<evidence type="ECO:0000313" key="6">
    <source>
        <dbReference type="EMBL" id="GMH65850.1"/>
    </source>
</evidence>
<dbReference type="InterPro" id="IPR011993">
    <property type="entry name" value="PH-like_dom_sf"/>
</dbReference>
<proteinExistence type="predicted"/>
<feature type="compositionally biased region" description="Basic residues" evidence="4">
    <location>
        <begin position="731"/>
        <end position="742"/>
    </location>
</feature>
<dbReference type="InterPro" id="IPR051681">
    <property type="entry name" value="Ser/Thr_Kinases-Pseudokinases"/>
</dbReference>
<dbReference type="Proteomes" id="UP001162640">
    <property type="component" value="Unassembled WGS sequence"/>
</dbReference>
<feature type="compositionally biased region" description="Basic and acidic residues" evidence="4">
    <location>
        <begin position="31"/>
        <end position="41"/>
    </location>
</feature>
<evidence type="ECO:0000256" key="3">
    <source>
        <dbReference type="PROSITE-ProRule" id="PRU10141"/>
    </source>
</evidence>
<feature type="region of interest" description="Disordered" evidence="4">
    <location>
        <begin position="713"/>
        <end position="742"/>
    </location>
</feature>
<feature type="compositionally biased region" description="Polar residues" evidence="4">
    <location>
        <begin position="1"/>
        <end position="12"/>
    </location>
</feature>
<evidence type="ECO:0000256" key="1">
    <source>
        <dbReference type="ARBA" id="ARBA00022741"/>
    </source>
</evidence>
<feature type="domain" description="Protein kinase" evidence="5">
    <location>
        <begin position="128"/>
        <end position="392"/>
    </location>
</feature>
<comment type="caution">
    <text evidence="6">The sequence shown here is derived from an EMBL/GenBank/DDBJ whole genome shotgun (WGS) entry which is preliminary data.</text>
</comment>
<keyword evidence="1 3" id="KW-0547">Nucleotide-binding</keyword>
<dbReference type="PROSITE" id="PS00109">
    <property type="entry name" value="PROTEIN_KINASE_TYR"/>
    <property type="match status" value="1"/>
</dbReference>
<dbReference type="GO" id="GO:0004674">
    <property type="term" value="F:protein serine/threonine kinase activity"/>
    <property type="evidence" value="ECO:0007669"/>
    <property type="project" value="TreeGrafter"/>
</dbReference>
<dbReference type="InterPro" id="IPR001849">
    <property type="entry name" value="PH_domain"/>
</dbReference>
<dbReference type="PANTHER" id="PTHR44329:SF298">
    <property type="entry name" value="MIXED LINEAGE KINASE DOMAIN-LIKE PROTEIN"/>
    <property type="match status" value="1"/>
</dbReference>
<feature type="region of interest" description="Disordered" evidence="4">
    <location>
        <begin position="1"/>
        <end position="41"/>
    </location>
</feature>
<dbReference type="SUPFAM" id="SSF50729">
    <property type="entry name" value="PH domain-like"/>
    <property type="match status" value="2"/>
</dbReference>
<name>A0A9W7A9F7_9STRA</name>
<dbReference type="PANTHER" id="PTHR44329">
    <property type="entry name" value="SERINE/THREONINE-PROTEIN KINASE TNNI3K-RELATED"/>
    <property type="match status" value="1"/>
</dbReference>
<dbReference type="SMART" id="SM00233">
    <property type="entry name" value="PH"/>
    <property type="match status" value="2"/>
</dbReference>
<sequence>MFNRLRSNSKSIPTKEKKGGSNDSVNDEIDSERRHKEEKDLMQRQIDELRCHLPTASYSPKMGFLSRASSASMFRTLSNSSPTFQYDRSNDSATSVNAMDRLRSSSRSRASTINEDVPSELLISKEDIQLLGLIGKGSFGEVWRGLYKEEVVAVKVFISEESDVSSEVKMMAKASGQKNILELVGVVIQDDPNNDPQVAIVTKYMSNGSMFDMLVSADHGNFRGFSIDLTELINMATMASQGVMNLHVRGIIHRDLACRNLLVDAQMNVHVCDFGFARLRTKGLSKGFTATNLGPVRWEAPESLKNKEFSEKTDVFSFGVCLYEMFVGREPFLGSTNAAVAYKVLSGERMRIPINVDPVISTIITSCWAPNPDVRPNMRDVFKSLKERHHTIQNEQQELATEFEIIHMMKKGTMLQKVPFNSSTFTKGKNRYFKISDDFRRLTWQVAGTKRIRMGKAIEKRMSGAQGADGAPKAAFSIFTKDRSIDIICPSLEVMNEWVRGLNMLRNRFTMLPTATPSLRNSSLTMGGGGGPHVKMELNEAVKKYLENPSCYNTEEVLYLKRIVCARMGFGDYFLKFAHMGKPHERFFRLKRDLKSIFWTGGNQGNKAKFVSLLDVAEIRLMEDLPEDDTVNIKGLRIRSTLAVAAANTITDTANFNPKMSSLGFSLIDHEGERILNLISPNANLLQMWLFGLRTKSRELVDSERLQKQIKIMGEEKKEEGEGGEGGEGRRRGRGKRKVRGVVRMKSAMLSKMGLRRGSRKEGGE</sequence>